<proteinExistence type="predicted"/>
<organism evidence="1 2">
    <name type="scientific">Falsiroseomonas tokyonensis</name>
    <dbReference type="NCBI Taxonomy" id="430521"/>
    <lineage>
        <taxon>Bacteria</taxon>
        <taxon>Pseudomonadati</taxon>
        <taxon>Pseudomonadota</taxon>
        <taxon>Alphaproteobacteria</taxon>
        <taxon>Acetobacterales</taxon>
        <taxon>Roseomonadaceae</taxon>
        <taxon>Falsiroseomonas</taxon>
    </lineage>
</organism>
<evidence type="ECO:0000313" key="2">
    <source>
        <dbReference type="Proteomes" id="UP001595420"/>
    </source>
</evidence>
<dbReference type="Proteomes" id="UP001595420">
    <property type="component" value="Unassembled WGS sequence"/>
</dbReference>
<comment type="caution">
    <text evidence="1">The sequence shown here is derived from an EMBL/GenBank/DDBJ whole genome shotgun (WGS) entry which is preliminary data.</text>
</comment>
<dbReference type="EMBL" id="JBHRSB010000022">
    <property type="protein sequence ID" value="MFC3004001.1"/>
    <property type="molecule type" value="Genomic_DNA"/>
</dbReference>
<dbReference type="RefSeq" id="WP_216840444.1">
    <property type="nucleotide sequence ID" value="NZ_JAFNJS010000022.1"/>
</dbReference>
<evidence type="ECO:0000313" key="1">
    <source>
        <dbReference type="EMBL" id="MFC3004001.1"/>
    </source>
</evidence>
<protein>
    <submittedName>
        <fullName evidence="1">Uncharacterized protein</fullName>
    </submittedName>
</protein>
<gene>
    <name evidence="1" type="ORF">ACFOD3_29205</name>
</gene>
<name>A0ABV7C207_9PROT</name>
<keyword evidence="2" id="KW-1185">Reference proteome</keyword>
<sequence>MALAVEQFATSLSLGVLAKATLLKKRVRFTLNALIVYRFDTYLPVPVWTPR</sequence>
<reference evidence="2" key="1">
    <citation type="journal article" date="2019" name="Int. J. Syst. Evol. Microbiol.">
        <title>The Global Catalogue of Microorganisms (GCM) 10K type strain sequencing project: providing services to taxonomists for standard genome sequencing and annotation.</title>
        <authorList>
            <consortium name="The Broad Institute Genomics Platform"/>
            <consortium name="The Broad Institute Genome Sequencing Center for Infectious Disease"/>
            <person name="Wu L."/>
            <person name="Ma J."/>
        </authorList>
    </citation>
    <scope>NUCLEOTIDE SEQUENCE [LARGE SCALE GENOMIC DNA]</scope>
    <source>
        <strain evidence="2">CGMCC 1.16855</strain>
    </source>
</reference>
<accession>A0ABV7C207</accession>